<dbReference type="Proteomes" id="UP000229647">
    <property type="component" value="Unassembled WGS sequence"/>
</dbReference>
<proteinExistence type="predicted"/>
<evidence type="ECO:0000313" key="2">
    <source>
        <dbReference type="Proteomes" id="UP000229647"/>
    </source>
</evidence>
<evidence type="ECO:0000313" key="1">
    <source>
        <dbReference type="EMBL" id="PJA55664.1"/>
    </source>
</evidence>
<reference evidence="2" key="1">
    <citation type="submission" date="2017-09" db="EMBL/GenBank/DDBJ databases">
        <title>Depth-based differentiation of microbial function through sediment-hosted aquifers and enrichment of novel symbionts in the deep terrestrial subsurface.</title>
        <authorList>
            <person name="Probst A.J."/>
            <person name="Ladd B."/>
            <person name="Jarett J.K."/>
            <person name="Geller-Mcgrath D.E."/>
            <person name="Sieber C.M.K."/>
            <person name="Emerson J.B."/>
            <person name="Anantharaman K."/>
            <person name="Thomas B.C."/>
            <person name="Malmstrom R."/>
            <person name="Stieglmeier M."/>
            <person name="Klingl A."/>
            <person name="Woyke T."/>
            <person name="Ryan C.M."/>
            <person name="Banfield J.F."/>
        </authorList>
    </citation>
    <scope>NUCLEOTIDE SEQUENCE [LARGE SCALE GENOMIC DNA]</scope>
</reference>
<dbReference type="EMBL" id="PFWL01000103">
    <property type="protein sequence ID" value="PJA55664.1"/>
    <property type="molecule type" value="Genomic_DNA"/>
</dbReference>
<organism evidence="1 2">
    <name type="scientific">Candidatus Roizmanbacteria bacterium CG_4_9_14_3_um_filter_33_18</name>
    <dbReference type="NCBI Taxonomy" id="1974841"/>
    <lineage>
        <taxon>Bacteria</taxon>
        <taxon>Candidatus Roizmaniibacteriota</taxon>
    </lineage>
</organism>
<name>A0A2M7XY56_9BACT</name>
<accession>A0A2M7XY56</accession>
<comment type="caution">
    <text evidence="1">The sequence shown here is derived from an EMBL/GenBank/DDBJ whole genome shotgun (WGS) entry which is preliminary data.</text>
</comment>
<sequence>MNQEHSFNNLISLIQQDVTLTEEIKKKYIEAIKNLAEGKAIEPDTSLSLMEYLEDVYTEAERNALRAGDVDLINELAEARVERDTIVSLIVGSGVDGITEDSTANDKKAMDDVLQKIHTAANSAPVAVAR</sequence>
<gene>
    <name evidence="1" type="ORF">CO165_02345</name>
</gene>
<dbReference type="AlphaFoldDB" id="A0A2M7XY56"/>
<protein>
    <submittedName>
        <fullName evidence="1">Uncharacterized protein</fullName>
    </submittedName>
</protein>